<sequence>GGQSSNEHIGYSVKLAAKTRQRNDFITNSYTSMYDVGHQNSDYLELCAYSCLKVEF</sequence>
<dbReference type="AlphaFoldDB" id="A0AAD8ENT1"/>
<protein>
    <submittedName>
        <fullName evidence="1">Uncharacterized protein</fullName>
    </submittedName>
</protein>
<reference evidence="1" key="1">
    <citation type="journal article" date="2023" name="IScience">
        <title>Live-bearing cockroach genome reveals convergent evolutionary mechanisms linked to viviparity in insects and beyond.</title>
        <authorList>
            <person name="Fouks B."/>
            <person name="Harrison M.C."/>
            <person name="Mikhailova A.A."/>
            <person name="Marchal E."/>
            <person name="English S."/>
            <person name="Carruthers M."/>
            <person name="Jennings E.C."/>
            <person name="Chiamaka E.L."/>
            <person name="Frigard R.A."/>
            <person name="Pippel M."/>
            <person name="Attardo G.M."/>
            <person name="Benoit J.B."/>
            <person name="Bornberg-Bauer E."/>
            <person name="Tobe S.S."/>
        </authorList>
    </citation>
    <scope>NUCLEOTIDE SEQUENCE</scope>
    <source>
        <strain evidence="1">Stay&amp;Tobe</strain>
    </source>
</reference>
<reference evidence="1" key="2">
    <citation type="submission" date="2023-05" db="EMBL/GenBank/DDBJ databases">
        <authorList>
            <person name="Fouks B."/>
        </authorList>
    </citation>
    <scope>NUCLEOTIDE SEQUENCE</scope>
    <source>
        <strain evidence="1">Stay&amp;Tobe</strain>
        <tissue evidence="1">Testes</tissue>
    </source>
</reference>
<dbReference type="Proteomes" id="UP001233999">
    <property type="component" value="Unassembled WGS sequence"/>
</dbReference>
<proteinExistence type="predicted"/>
<organism evidence="1 2">
    <name type="scientific">Diploptera punctata</name>
    <name type="common">Pacific beetle cockroach</name>
    <dbReference type="NCBI Taxonomy" id="6984"/>
    <lineage>
        <taxon>Eukaryota</taxon>
        <taxon>Metazoa</taxon>
        <taxon>Ecdysozoa</taxon>
        <taxon>Arthropoda</taxon>
        <taxon>Hexapoda</taxon>
        <taxon>Insecta</taxon>
        <taxon>Pterygota</taxon>
        <taxon>Neoptera</taxon>
        <taxon>Polyneoptera</taxon>
        <taxon>Dictyoptera</taxon>
        <taxon>Blattodea</taxon>
        <taxon>Blaberoidea</taxon>
        <taxon>Blaberidae</taxon>
        <taxon>Diplopterinae</taxon>
        <taxon>Diploptera</taxon>
    </lineage>
</organism>
<evidence type="ECO:0000313" key="2">
    <source>
        <dbReference type="Proteomes" id="UP001233999"/>
    </source>
</evidence>
<feature type="non-terminal residue" evidence="1">
    <location>
        <position position="1"/>
    </location>
</feature>
<dbReference type="EMBL" id="JASPKZ010001948">
    <property type="protein sequence ID" value="KAJ9597013.1"/>
    <property type="molecule type" value="Genomic_DNA"/>
</dbReference>
<feature type="non-terminal residue" evidence="1">
    <location>
        <position position="56"/>
    </location>
</feature>
<evidence type="ECO:0000313" key="1">
    <source>
        <dbReference type="EMBL" id="KAJ9597013.1"/>
    </source>
</evidence>
<gene>
    <name evidence="1" type="ORF">L9F63_011956</name>
</gene>
<name>A0AAD8ENT1_DIPPU</name>
<keyword evidence="2" id="KW-1185">Reference proteome</keyword>
<comment type="caution">
    <text evidence="1">The sequence shown here is derived from an EMBL/GenBank/DDBJ whole genome shotgun (WGS) entry which is preliminary data.</text>
</comment>
<accession>A0AAD8ENT1</accession>